<sequence length="47" mass="5652">MSDKVDNLKERAREMLLDGETGDKIRKETHLREKDIKRVQKDITKHF</sequence>
<dbReference type="Proteomes" id="UP000622687">
    <property type="component" value="Unassembled WGS sequence"/>
</dbReference>
<dbReference type="AlphaFoldDB" id="A0A934M016"/>
<accession>A0A934M016</accession>
<keyword evidence="2" id="KW-1185">Reference proteome</keyword>
<protein>
    <submittedName>
        <fullName evidence="1">Uncharacterized protein</fullName>
    </submittedName>
</protein>
<evidence type="ECO:0000313" key="1">
    <source>
        <dbReference type="EMBL" id="MBI6871619.1"/>
    </source>
</evidence>
<comment type="caution">
    <text evidence="1">The sequence shown here is derived from an EMBL/GenBank/DDBJ whole genome shotgun (WGS) entry which is preliminary data.</text>
</comment>
<name>A0A934M016_9CLOT</name>
<dbReference type="RefSeq" id="WP_211141078.1">
    <property type="nucleotide sequence ID" value="NZ_JAEEGB010000004.1"/>
</dbReference>
<evidence type="ECO:0000313" key="2">
    <source>
        <dbReference type="Proteomes" id="UP000622687"/>
    </source>
</evidence>
<organism evidence="1 2">
    <name type="scientific">Clostridium aciditolerans</name>
    <dbReference type="NCBI Taxonomy" id="339861"/>
    <lineage>
        <taxon>Bacteria</taxon>
        <taxon>Bacillati</taxon>
        <taxon>Bacillota</taxon>
        <taxon>Clostridia</taxon>
        <taxon>Eubacteriales</taxon>
        <taxon>Clostridiaceae</taxon>
        <taxon>Clostridium</taxon>
    </lineage>
</organism>
<gene>
    <name evidence="1" type="ORF">I6U51_02715</name>
</gene>
<dbReference type="EMBL" id="JAEEGB010000004">
    <property type="protein sequence ID" value="MBI6871619.1"/>
    <property type="molecule type" value="Genomic_DNA"/>
</dbReference>
<proteinExistence type="predicted"/>
<reference evidence="1" key="1">
    <citation type="submission" date="2020-12" db="EMBL/GenBank/DDBJ databases">
        <title>Clostridium thailandense sp. nov., a novel acetogenic bacterium isolated from peat land soil in Thailand.</title>
        <authorList>
            <person name="Chaikitkaew S."/>
            <person name="Birkeland N.K."/>
        </authorList>
    </citation>
    <scope>NUCLEOTIDE SEQUENCE</scope>
    <source>
        <strain evidence="1">DSM 17425</strain>
    </source>
</reference>